<organism evidence="1 2">
    <name type="scientific">Hyalella azteca</name>
    <name type="common">Amphipod</name>
    <dbReference type="NCBI Taxonomy" id="294128"/>
    <lineage>
        <taxon>Eukaryota</taxon>
        <taxon>Metazoa</taxon>
        <taxon>Ecdysozoa</taxon>
        <taxon>Arthropoda</taxon>
        <taxon>Crustacea</taxon>
        <taxon>Multicrustacea</taxon>
        <taxon>Malacostraca</taxon>
        <taxon>Eumalacostraca</taxon>
        <taxon>Peracarida</taxon>
        <taxon>Amphipoda</taxon>
        <taxon>Senticaudata</taxon>
        <taxon>Talitrida</taxon>
        <taxon>Talitroidea</taxon>
        <taxon>Hyalellidae</taxon>
        <taxon>Hyalella</taxon>
    </lineage>
</organism>
<dbReference type="GeneID" id="125177608"/>
<name>A0A979FG70_HYAAZ</name>
<accession>A0A979FG70</accession>
<reference evidence="2" key="1">
    <citation type="submission" date="2025-08" db="UniProtKB">
        <authorList>
            <consortium name="RefSeq"/>
        </authorList>
    </citation>
    <scope>IDENTIFICATION</scope>
    <source>
        <tissue evidence="2">Whole organism</tissue>
    </source>
</reference>
<dbReference type="AlphaFoldDB" id="A0A979FG70"/>
<dbReference type="Proteomes" id="UP000694843">
    <property type="component" value="Unplaced"/>
</dbReference>
<dbReference type="RefSeq" id="XP_047735602.1">
    <property type="nucleotide sequence ID" value="XM_047879646.1"/>
</dbReference>
<sequence>MDRIALESRSSSYAYNHRFDCTTALALFGMLGLIELLRDIIANVSGSSTAAPATGRRGRRSLRAPDASPLQEALLAVTPLLDAVMEVHDGEVETSCLPQVACRTARQLAGSGDVTANILAKLSVQVVGAAVLRDAPSLLQATQEAADAGRHGASCELLYRRCPET</sequence>
<proteinExistence type="predicted"/>
<keyword evidence="1" id="KW-1185">Reference proteome</keyword>
<evidence type="ECO:0000313" key="2">
    <source>
        <dbReference type="RefSeq" id="XP_047735602.1"/>
    </source>
</evidence>
<evidence type="ECO:0000313" key="1">
    <source>
        <dbReference type="Proteomes" id="UP000694843"/>
    </source>
</evidence>
<protein>
    <submittedName>
        <fullName evidence="2">Uncharacterized protein LOC125177608</fullName>
    </submittedName>
</protein>
<dbReference type="KEGG" id="hazt:125177608"/>
<gene>
    <name evidence="2" type="primary">LOC125177608</name>
</gene>